<protein>
    <submittedName>
        <fullName evidence="2">DNA primase</fullName>
    </submittedName>
</protein>
<dbReference type="Pfam" id="PF13155">
    <property type="entry name" value="Toprim_2"/>
    <property type="match status" value="1"/>
</dbReference>
<dbReference type="PANTHER" id="PTHR30313:SF2">
    <property type="entry name" value="DNA PRIMASE"/>
    <property type="match status" value="1"/>
</dbReference>
<gene>
    <name evidence="2" type="ORF">JOF35_003806</name>
</gene>
<dbReference type="CDD" id="cd01029">
    <property type="entry name" value="TOPRIM_primases"/>
    <property type="match status" value="1"/>
</dbReference>
<comment type="caution">
    <text evidence="2">The sequence shown here is derived from an EMBL/GenBank/DDBJ whole genome shotgun (WGS) entry which is preliminary data.</text>
</comment>
<evidence type="ECO:0000259" key="1">
    <source>
        <dbReference type="SMART" id="SM00493"/>
    </source>
</evidence>
<proteinExistence type="predicted"/>
<dbReference type="PANTHER" id="PTHR30313">
    <property type="entry name" value="DNA PRIMASE"/>
    <property type="match status" value="1"/>
</dbReference>
<name>A0ABT9KSW3_9ACTN</name>
<evidence type="ECO:0000313" key="3">
    <source>
        <dbReference type="Proteomes" id="UP001234880"/>
    </source>
</evidence>
<dbReference type="RefSeq" id="WP_307110823.1">
    <property type="nucleotide sequence ID" value="NZ_JAURUE010000001.1"/>
</dbReference>
<dbReference type="InterPro" id="IPR034154">
    <property type="entry name" value="TOPRIM_DnaG/twinkle"/>
</dbReference>
<dbReference type="Proteomes" id="UP001234880">
    <property type="component" value="Unassembled WGS sequence"/>
</dbReference>
<keyword evidence="3" id="KW-1185">Reference proteome</keyword>
<dbReference type="SMART" id="SM00493">
    <property type="entry name" value="TOPRIM"/>
    <property type="match status" value="1"/>
</dbReference>
<dbReference type="InterPro" id="IPR050219">
    <property type="entry name" value="DnaG_primase"/>
</dbReference>
<feature type="domain" description="Toprim" evidence="1">
    <location>
        <begin position="117"/>
        <end position="187"/>
    </location>
</feature>
<dbReference type="EMBL" id="JAURUE010000001">
    <property type="protein sequence ID" value="MDP9611529.1"/>
    <property type="molecule type" value="Genomic_DNA"/>
</dbReference>
<sequence>MQTLTSEQRQFFETAASTYAADLAADTSAQEYLKGRGFDGQAAATYRLGVVRRPLVGHESYAGRLAIPYITPSGTVNMRFRCLGAHDCKAEGCPKYLSADGMDSNLYNVLDLKRDSPFICVTEGELDAATLSMAGLPAVGVPGVENWQQHFSKCLDDFDTIYVFGDPDTAGRKFGKFLAREVKARPVRLPQGEDVNSLYCKEGADGLRRLIHE</sequence>
<accession>A0ABT9KSW3</accession>
<dbReference type="SUPFAM" id="SSF56731">
    <property type="entry name" value="DNA primase core"/>
    <property type="match status" value="1"/>
</dbReference>
<dbReference type="InterPro" id="IPR006171">
    <property type="entry name" value="TOPRIM_dom"/>
</dbReference>
<dbReference type="Gene3D" id="3.40.1360.10">
    <property type="match status" value="1"/>
</dbReference>
<evidence type="ECO:0000313" key="2">
    <source>
        <dbReference type="EMBL" id="MDP9611529.1"/>
    </source>
</evidence>
<reference evidence="2 3" key="1">
    <citation type="submission" date="2023-07" db="EMBL/GenBank/DDBJ databases">
        <title>Sequencing the genomes of 1000 actinobacteria strains.</title>
        <authorList>
            <person name="Klenk H.-P."/>
        </authorList>
    </citation>
    <scope>NUCLEOTIDE SEQUENCE [LARGE SCALE GENOMIC DNA]</scope>
    <source>
        <strain evidence="2 3">DSM 41600</strain>
    </source>
</reference>
<organism evidence="2 3">
    <name type="scientific">Streptomyces demainii</name>
    <dbReference type="NCBI Taxonomy" id="588122"/>
    <lineage>
        <taxon>Bacteria</taxon>
        <taxon>Bacillati</taxon>
        <taxon>Actinomycetota</taxon>
        <taxon>Actinomycetes</taxon>
        <taxon>Kitasatosporales</taxon>
        <taxon>Streptomycetaceae</taxon>
        <taxon>Streptomyces</taxon>
    </lineage>
</organism>